<dbReference type="GO" id="GO:0016616">
    <property type="term" value="F:oxidoreductase activity, acting on the CH-OH group of donors, NAD or NADP as acceptor"/>
    <property type="evidence" value="ECO:0007669"/>
    <property type="project" value="TreeGrafter"/>
</dbReference>
<dbReference type="PANTHER" id="PTHR10366:SF564">
    <property type="entry name" value="STEROL-4-ALPHA-CARBOXYLATE 3-DEHYDROGENASE, DECARBOXYLATING"/>
    <property type="match status" value="1"/>
</dbReference>
<evidence type="ECO:0000313" key="4">
    <source>
        <dbReference type="EMBL" id="THU95301.1"/>
    </source>
</evidence>
<comment type="similarity">
    <text evidence="2">Belongs to the NAD(P)-dependent epimerase/dehydratase family. Dihydroflavonol-4-reductase subfamily.</text>
</comment>
<dbReference type="Pfam" id="PF01370">
    <property type="entry name" value="Epimerase"/>
    <property type="match status" value="1"/>
</dbReference>
<sequence>MSTRPTVLITGGTGFLGSHIISQLLAQGTYTIRAVARSTNKLKSIFPNAGIDQLQVIEIPTLTSDFTDALKNVTAVVHAASPIRDEGKQILEGAYYGTIHIVNQAIAAGVKKIIVTGTFASLLDGDFKAGFGTELITEKSFGNFTIEQVDLENPNVLAIYHAAKTLADKKVWEIAHQHPDVDITVFLPPTILGPYVPNFPINSRDNLGTNDLAYSLIVNGTDSYSQATRTGYMIDVRDAARAHLLALSAGPIPGRDKRFIISARSFTCKEFADFYRKERPELKDRLPREDVEQGFKQTSAPLDVGFAKDVLGMKEYIDWKETALAALDATLILER</sequence>
<dbReference type="OrthoDB" id="2735536at2759"/>
<dbReference type="PANTHER" id="PTHR10366">
    <property type="entry name" value="NAD DEPENDENT EPIMERASE/DEHYDRATASE"/>
    <property type="match status" value="1"/>
</dbReference>
<name>A0A4S8M0I2_DENBC</name>
<evidence type="ECO:0000256" key="1">
    <source>
        <dbReference type="ARBA" id="ARBA00023002"/>
    </source>
</evidence>
<organism evidence="4 5">
    <name type="scientific">Dendrothele bispora (strain CBS 962.96)</name>
    <dbReference type="NCBI Taxonomy" id="1314807"/>
    <lineage>
        <taxon>Eukaryota</taxon>
        <taxon>Fungi</taxon>
        <taxon>Dikarya</taxon>
        <taxon>Basidiomycota</taxon>
        <taxon>Agaricomycotina</taxon>
        <taxon>Agaricomycetes</taxon>
        <taxon>Agaricomycetidae</taxon>
        <taxon>Agaricales</taxon>
        <taxon>Agaricales incertae sedis</taxon>
        <taxon>Dendrothele</taxon>
    </lineage>
</organism>
<dbReference type="InterPro" id="IPR036291">
    <property type="entry name" value="NAD(P)-bd_dom_sf"/>
</dbReference>
<dbReference type="Gene3D" id="3.40.50.720">
    <property type="entry name" value="NAD(P)-binding Rossmann-like Domain"/>
    <property type="match status" value="1"/>
</dbReference>
<proteinExistence type="inferred from homology"/>
<feature type="non-terminal residue" evidence="4">
    <location>
        <position position="335"/>
    </location>
</feature>
<evidence type="ECO:0000259" key="3">
    <source>
        <dbReference type="Pfam" id="PF01370"/>
    </source>
</evidence>
<protein>
    <submittedName>
        <fullName evidence="4">NAD(P)-binding protein</fullName>
    </submittedName>
</protein>
<reference evidence="4 5" key="1">
    <citation type="journal article" date="2019" name="Nat. Ecol. Evol.">
        <title>Megaphylogeny resolves global patterns of mushroom evolution.</title>
        <authorList>
            <person name="Varga T."/>
            <person name="Krizsan K."/>
            <person name="Foldi C."/>
            <person name="Dima B."/>
            <person name="Sanchez-Garcia M."/>
            <person name="Sanchez-Ramirez S."/>
            <person name="Szollosi G.J."/>
            <person name="Szarkandi J.G."/>
            <person name="Papp V."/>
            <person name="Albert L."/>
            <person name="Andreopoulos W."/>
            <person name="Angelini C."/>
            <person name="Antonin V."/>
            <person name="Barry K.W."/>
            <person name="Bougher N.L."/>
            <person name="Buchanan P."/>
            <person name="Buyck B."/>
            <person name="Bense V."/>
            <person name="Catcheside P."/>
            <person name="Chovatia M."/>
            <person name="Cooper J."/>
            <person name="Damon W."/>
            <person name="Desjardin D."/>
            <person name="Finy P."/>
            <person name="Geml J."/>
            <person name="Haridas S."/>
            <person name="Hughes K."/>
            <person name="Justo A."/>
            <person name="Karasinski D."/>
            <person name="Kautmanova I."/>
            <person name="Kiss B."/>
            <person name="Kocsube S."/>
            <person name="Kotiranta H."/>
            <person name="LaButti K.M."/>
            <person name="Lechner B.E."/>
            <person name="Liimatainen K."/>
            <person name="Lipzen A."/>
            <person name="Lukacs Z."/>
            <person name="Mihaltcheva S."/>
            <person name="Morgado L.N."/>
            <person name="Niskanen T."/>
            <person name="Noordeloos M.E."/>
            <person name="Ohm R.A."/>
            <person name="Ortiz-Santana B."/>
            <person name="Ovrebo C."/>
            <person name="Racz N."/>
            <person name="Riley R."/>
            <person name="Savchenko A."/>
            <person name="Shiryaev A."/>
            <person name="Soop K."/>
            <person name="Spirin V."/>
            <person name="Szebenyi C."/>
            <person name="Tomsovsky M."/>
            <person name="Tulloss R.E."/>
            <person name="Uehling J."/>
            <person name="Grigoriev I.V."/>
            <person name="Vagvolgyi C."/>
            <person name="Papp T."/>
            <person name="Martin F.M."/>
            <person name="Miettinen O."/>
            <person name="Hibbett D.S."/>
            <person name="Nagy L.G."/>
        </authorList>
    </citation>
    <scope>NUCLEOTIDE SEQUENCE [LARGE SCALE GENOMIC DNA]</scope>
    <source>
        <strain evidence="4 5">CBS 962.96</strain>
    </source>
</reference>
<dbReference type="EMBL" id="ML179203">
    <property type="protein sequence ID" value="THU95301.1"/>
    <property type="molecule type" value="Genomic_DNA"/>
</dbReference>
<dbReference type="AlphaFoldDB" id="A0A4S8M0I2"/>
<dbReference type="Proteomes" id="UP000297245">
    <property type="component" value="Unassembled WGS sequence"/>
</dbReference>
<evidence type="ECO:0000313" key="5">
    <source>
        <dbReference type="Proteomes" id="UP000297245"/>
    </source>
</evidence>
<feature type="domain" description="NAD-dependent epimerase/dehydratase" evidence="3">
    <location>
        <begin position="7"/>
        <end position="249"/>
    </location>
</feature>
<dbReference type="InterPro" id="IPR050425">
    <property type="entry name" value="NAD(P)_dehydrat-like"/>
</dbReference>
<gene>
    <name evidence="4" type="ORF">K435DRAFT_755985</name>
</gene>
<evidence type="ECO:0000256" key="2">
    <source>
        <dbReference type="ARBA" id="ARBA00023445"/>
    </source>
</evidence>
<dbReference type="SUPFAM" id="SSF51735">
    <property type="entry name" value="NAD(P)-binding Rossmann-fold domains"/>
    <property type="match status" value="1"/>
</dbReference>
<dbReference type="InterPro" id="IPR001509">
    <property type="entry name" value="Epimerase_deHydtase"/>
</dbReference>
<accession>A0A4S8M0I2</accession>
<keyword evidence="5" id="KW-1185">Reference proteome</keyword>
<keyword evidence="1" id="KW-0560">Oxidoreductase</keyword>